<dbReference type="AlphaFoldDB" id="A0A3S5AXH7"/>
<protein>
    <submittedName>
        <fullName evidence="1">Uncharacterized protein</fullName>
    </submittedName>
</protein>
<organism evidence="1 2">
    <name type="scientific">Protopolystoma xenopodis</name>
    <dbReference type="NCBI Taxonomy" id="117903"/>
    <lineage>
        <taxon>Eukaryota</taxon>
        <taxon>Metazoa</taxon>
        <taxon>Spiralia</taxon>
        <taxon>Lophotrochozoa</taxon>
        <taxon>Platyhelminthes</taxon>
        <taxon>Monogenea</taxon>
        <taxon>Polyopisthocotylea</taxon>
        <taxon>Polystomatidea</taxon>
        <taxon>Polystomatidae</taxon>
        <taxon>Protopolystoma</taxon>
    </lineage>
</organism>
<name>A0A3S5AXH7_9PLAT</name>
<evidence type="ECO:0000313" key="2">
    <source>
        <dbReference type="Proteomes" id="UP000784294"/>
    </source>
</evidence>
<sequence>MVIYKPKNTKVIRPASLRRFAAKATEKLCQTCVTSILRDEAPPLRPNIDSSDIVVLRVQTGSPMWRCHPKAGKVILLGMYLAESAIRSTLSAVELYGQGLLKRRQSRIG</sequence>
<reference evidence="1" key="1">
    <citation type="submission" date="2018-11" db="EMBL/GenBank/DDBJ databases">
        <authorList>
            <consortium name="Pathogen Informatics"/>
        </authorList>
    </citation>
    <scope>NUCLEOTIDE SEQUENCE</scope>
</reference>
<dbReference type="Proteomes" id="UP000784294">
    <property type="component" value="Unassembled WGS sequence"/>
</dbReference>
<proteinExistence type="predicted"/>
<comment type="caution">
    <text evidence="1">The sequence shown here is derived from an EMBL/GenBank/DDBJ whole genome shotgun (WGS) entry which is preliminary data.</text>
</comment>
<keyword evidence="2" id="KW-1185">Reference proteome</keyword>
<accession>A0A3S5AXH7</accession>
<evidence type="ECO:0000313" key="1">
    <source>
        <dbReference type="EMBL" id="VEL34667.1"/>
    </source>
</evidence>
<gene>
    <name evidence="1" type="ORF">PXEA_LOCUS28107</name>
</gene>
<dbReference type="EMBL" id="CAAALY010248118">
    <property type="protein sequence ID" value="VEL34667.1"/>
    <property type="molecule type" value="Genomic_DNA"/>
</dbReference>